<dbReference type="EMBL" id="BARW01038964">
    <property type="protein sequence ID" value="GAJ17139.1"/>
    <property type="molecule type" value="Genomic_DNA"/>
</dbReference>
<name>X1UHW7_9ZZZZ</name>
<evidence type="ECO:0000313" key="1">
    <source>
        <dbReference type="EMBL" id="GAJ17139.1"/>
    </source>
</evidence>
<sequence length="31" mass="3677">EQIILFCDYLLYSAIGFIKNFPENNKRGKKN</sequence>
<proteinExistence type="predicted"/>
<gene>
    <name evidence="1" type="ORF">S12H4_59572</name>
</gene>
<comment type="caution">
    <text evidence="1">The sequence shown here is derived from an EMBL/GenBank/DDBJ whole genome shotgun (WGS) entry which is preliminary data.</text>
</comment>
<organism evidence="1">
    <name type="scientific">marine sediment metagenome</name>
    <dbReference type="NCBI Taxonomy" id="412755"/>
    <lineage>
        <taxon>unclassified sequences</taxon>
        <taxon>metagenomes</taxon>
        <taxon>ecological metagenomes</taxon>
    </lineage>
</organism>
<accession>X1UHW7</accession>
<feature type="non-terminal residue" evidence="1">
    <location>
        <position position="1"/>
    </location>
</feature>
<dbReference type="AlphaFoldDB" id="X1UHW7"/>
<reference evidence="1" key="1">
    <citation type="journal article" date="2014" name="Front. Microbiol.">
        <title>High frequency of phylogenetically diverse reductive dehalogenase-homologous genes in deep subseafloor sedimentary metagenomes.</title>
        <authorList>
            <person name="Kawai M."/>
            <person name="Futagami T."/>
            <person name="Toyoda A."/>
            <person name="Takaki Y."/>
            <person name="Nishi S."/>
            <person name="Hori S."/>
            <person name="Arai W."/>
            <person name="Tsubouchi T."/>
            <person name="Morono Y."/>
            <person name="Uchiyama I."/>
            <person name="Ito T."/>
            <person name="Fujiyama A."/>
            <person name="Inagaki F."/>
            <person name="Takami H."/>
        </authorList>
    </citation>
    <scope>NUCLEOTIDE SEQUENCE</scope>
    <source>
        <strain evidence="1">Expedition CK06-06</strain>
    </source>
</reference>
<protein>
    <submittedName>
        <fullName evidence="1">Uncharacterized protein</fullName>
    </submittedName>
</protein>